<proteinExistence type="predicted"/>
<feature type="region of interest" description="Disordered" evidence="1">
    <location>
        <begin position="691"/>
        <end position="721"/>
    </location>
</feature>
<reference evidence="3 4" key="1">
    <citation type="submission" date="2016-03" db="EMBL/GenBank/DDBJ databases">
        <authorList>
            <person name="Ploux O."/>
        </authorList>
    </citation>
    <scope>NUCLEOTIDE SEQUENCE [LARGE SCALE GENOMIC DNA]</scope>
    <source>
        <strain evidence="3 4">UAMH 11012</strain>
    </source>
</reference>
<feature type="domain" description="C2H2-type" evidence="2">
    <location>
        <begin position="489"/>
        <end position="518"/>
    </location>
</feature>
<feature type="region of interest" description="Disordered" evidence="1">
    <location>
        <begin position="280"/>
        <end position="306"/>
    </location>
</feature>
<feature type="region of interest" description="Disordered" evidence="1">
    <location>
        <begin position="519"/>
        <end position="570"/>
    </location>
</feature>
<feature type="compositionally biased region" description="Basic residues" evidence="1">
    <location>
        <begin position="701"/>
        <end position="710"/>
    </location>
</feature>
<name>A0A1L7WUW7_9HELO</name>
<feature type="domain" description="C2H2-type" evidence="2">
    <location>
        <begin position="456"/>
        <end position="485"/>
    </location>
</feature>
<feature type="compositionally biased region" description="Polar residues" evidence="1">
    <location>
        <begin position="353"/>
        <end position="368"/>
    </location>
</feature>
<feature type="domain" description="C2H2-type" evidence="2">
    <location>
        <begin position="371"/>
        <end position="400"/>
    </location>
</feature>
<dbReference type="OrthoDB" id="3545073at2759"/>
<feature type="compositionally biased region" description="Polar residues" evidence="1">
    <location>
        <begin position="84"/>
        <end position="101"/>
    </location>
</feature>
<protein>
    <recommendedName>
        <fullName evidence="2">C2H2-type domain-containing protein</fullName>
    </recommendedName>
</protein>
<organism evidence="3 4">
    <name type="scientific">Phialocephala subalpina</name>
    <dbReference type="NCBI Taxonomy" id="576137"/>
    <lineage>
        <taxon>Eukaryota</taxon>
        <taxon>Fungi</taxon>
        <taxon>Dikarya</taxon>
        <taxon>Ascomycota</taxon>
        <taxon>Pezizomycotina</taxon>
        <taxon>Leotiomycetes</taxon>
        <taxon>Helotiales</taxon>
        <taxon>Mollisiaceae</taxon>
        <taxon>Phialocephala</taxon>
        <taxon>Phialocephala fortinii species complex</taxon>
    </lineage>
</organism>
<dbReference type="EMBL" id="FJOG01000008">
    <property type="protein sequence ID" value="CZR56513.1"/>
    <property type="molecule type" value="Genomic_DNA"/>
</dbReference>
<dbReference type="Proteomes" id="UP000184330">
    <property type="component" value="Unassembled WGS sequence"/>
</dbReference>
<feature type="compositionally biased region" description="Basic and acidic residues" evidence="1">
    <location>
        <begin position="102"/>
        <end position="122"/>
    </location>
</feature>
<dbReference type="InterPro" id="IPR013087">
    <property type="entry name" value="Znf_C2H2_type"/>
</dbReference>
<dbReference type="Gene3D" id="3.30.160.60">
    <property type="entry name" value="Classic Zinc Finger"/>
    <property type="match status" value="1"/>
</dbReference>
<feature type="compositionally biased region" description="Polar residues" evidence="1">
    <location>
        <begin position="26"/>
        <end position="37"/>
    </location>
</feature>
<feature type="region of interest" description="Disordered" evidence="1">
    <location>
        <begin position="752"/>
        <end position="845"/>
    </location>
</feature>
<feature type="compositionally biased region" description="Polar residues" evidence="1">
    <location>
        <begin position="603"/>
        <end position="615"/>
    </location>
</feature>
<evidence type="ECO:0000313" key="4">
    <source>
        <dbReference type="Proteomes" id="UP000184330"/>
    </source>
</evidence>
<feature type="region of interest" description="Disordered" evidence="1">
    <location>
        <begin position="50"/>
        <end position="169"/>
    </location>
</feature>
<feature type="region of interest" description="Disordered" evidence="1">
    <location>
        <begin position="1"/>
        <end position="37"/>
    </location>
</feature>
<feature type="compositionally biased region" description="Basic and acidic residues" evidence="1">
    <location>
        <begin position="833"/>
        <end position="845"/>
    </location>
</feature>
<evidence type="ECO:0000259" key="2">
    <source>
        <dbReference type="SMART" id="SM00355"/>
    </source>
</evidence>
<accession>A0A1L7WUW7</accession>
<keyword evidence="4" id="KW-1185">Reference proteome</keyword>
<feature type="region of interest" description="Disordered" evidence="1">
    <location>
        <begin position="342"/>
        <end position="368"/>
    </location>
</feature>
<evidence type="ECO:0000256" key="1">
    <source>
        <dbReference type="SAM" id="MobiDB-lite"/>
    </source>
</evidence>
<evidence type="ECO:0000313" key="3">
    <source>
        <dbReference type="EMBL" id="CZR56513.1"/>
    </source>
</evidence>
<dbReference type="SMART" id="SM00355">
    <property type="entry name" value="ZnF_C2H2"/>
    <property type="match status" value="3"/>
</dbReference>
<sequence length="1071" mass="116786">MPSLKRAKTVPPSFAPPSTRPIASFAHNTTNMSRESSVSIRYYNSAEDDYPADQLLEEEQHHAIDSSDDDGANPLLDYLEQELNRYSSGNNSFSEKTNNSKIEGRPKPEGDMGRKSKVRVEPQCDGDDERKRAKKKKSKHDEMTEVEEGQGAIIPSNTTAAYGLEDGDTNNVVATGNRGGYEDKAAKKKAKRHRQQLNKQAELETLAAAVVGADGSGDAEVTGSVIKRPKMINGWSVLAGEGQGAPEHLDDEQLTGKQKAEAMMEKLREVVTQDRGQPIPMVSLSREGPRERANGTVSSGFGVPGAPTGPRDMIGCNRSYELNGLAVAAAVAGSSDVGIPGAPIGPKELANGQDPSQLESQDANGNSRTKLLCPHQSCKRSSGQHFKTRGGLIDHLSKKHAETVTPAALEEMINGEKSSNPEIQNSIAGNGALCAPTEPKQLANGLSTTTDGVERLKCPYQLCDRRLGKVFKERDDLNKHLLQKHVDTFHCPYPDCERHSGNIFRQRKTLKEHIKNIHSDAQENTNSIKLDKKTSAAAVEEQSPNPRGDPMVDDKDQSNPASVTEAAVGAQGYEVSHVKFSKAIKGEDAPESNQDSKKRKRAISNTQSVSSQQIPEIQDDSVEPQKKKSKKEKKEEKQNPVNTGYGSLSYREVQNLVKEQYGKTVSKKRQKKLEQEAQASALSIQDAIIIEDSNPESIPPKMKKKHKEKRRNQEAARTRNSLEMLHEVPEYISKADALRRTITKYRAPSTPPEVIAVSSQRSLAPSPATVPGLSRTQSSQDSDDLDKIGSSRQTPEKSFISLSNETPVHPPLGPLTPMRQRARSASASTSRGTEGKEKANLKTSEVKDSARDLIEAVDSLKKVFRTDKIQALFSPSALFPSLVEGAPIRASSSPAKEKTVRKGRKRKADEITQDGMVSSDWEEGKGKLRALVTTRDEDDDAEIMETNSCAYITRDIAFSASYISKKNSIRVSHTAFSTHHLESGETLVLGGSPEEGGKYKLRICIVAEGRVHCFLGAHDKNSEVATFFEIGKGGMFRVRVGEKCEVAAVDGDEVRVGNGGIVAIVFIVGVE</sequence>
<dbReference type="STRING" id="576137.A0A1L7WUW7"/>
<gene>
    <name evidence="3" type="ORF">PAC_06402</name>
</gene>
<feature type="region of interest" description="Disordered" evidence="1">
    <location>
        <begin position="584"/>
        <end position="652"/>
    </location>
</feature>
<dbReference type="AlphaFoldDB" id="A0A1L7WUW7"/>